<dbReference type="RefSeq" id="WP_377768138.1">
    <property type="nucleotide sequence ID" value="NZ_JBHULB010000081.1"/>
</dbReference>
<keyword evidence="2" id="KW-1185">Reference proteome</keyword>
<protein>
    <submittedName>
        <fullName evidence="1">Uncharacterized protein</fullName>
    </submittedName>
</protein>
<reference evidence="2" key="1">
    <citation type="journal article" date="2019" name="Int. J. Syst. Evol. Microbiol.">
        <title>The Global Catalogue of Microorganisms (GCM) 10K type strain sequencing project: providing services to taxonomists for standard genome sequencing and annotation.</title>
        <authorList>
            <consortium name="The Broad Institute Genomics Platform"/>
            <consortium name="The Broad Institute Genome Sequencing Center for Infectious Disease"/>
            <person name="Wu L."/>
            <person name="Ma J."/>
        </authorList>
    </citation>
    <scope>NUCLEOTIDE SEQUENCE [LARGE SCALE GENOMIC DNA]</scope>
    <source>
        <strain evidence="2">KCTC 52368</strain>
    </source>
</reference>
<name>A0ABW5N1J7_9FLAO</name>
<dbReference type="Proteomes" id="UP001597526">
    <property type="component" value="Unassembled WGS sequence"/>
</dbReference>
<sequence>MKDDLQTWKHAFKVLSHILIPASAMIFVQDPVLASGTSNFFLQTLYGIQSDIKQKRVFSMLEGIEALLQKNNPDFVFEKTNIQETRDLLETAIINASRANTDEKINLLRKIMYGQIVNPQPYDYTSRYLDLAVRLNENQIKILLTYVETEKDLKPIRIDLSKMSRELSEAERVEKEIFSTNSKSSNNQRKIFKYKKDEAIKKMENKKLEYYKLTNVRSRMIKSFEKDVFQFLFNELRVLGLVYNPSEGKSSDAGDQSFYTCTALAFGFINFLREYDMKSN</sequence>
<evidence type="ECO:0000313" key="1">
    <source>
        <dbReference type="EMBL" id="MFD2588646.1"/>
    </source>
</evidence>
<proteinExistence type="predicted"/>
<dbReference type="EMBL" id="JBHULB010000081">
    <property type="protein sequence ID" value="MFD2588646.1"/>
    <property type="molecule type" value="Genomic_DNA"/>
</dbReference>
<evidence type="ECO:0000313" key="2">
    <source>
        <dbReference type="Proteomes" id="UP001597526"/>
    </source>
</evidence>
<comment type="caution">
    <text evidence="1">The sequence shown here is derived from an EMBL/GenBank/DDBJ whole genome shotgun (WGS) entry which is preliminary data.</text>
</comment>
<organism evidence="1 2">
    <name type="scientific">Croceitalea marina</name>
    <dbReference type="NCBI Taxonomy" id="1775166"/>
    <lineage>
        <taxon>Bacteria</taxon>
        <taxon>Pseudomonadati</taxon>
        <taxon>Bacteroidota</taxon>
        <taxon>Flavobacteriia</taxon>
        <taxon>Flavobacteriales</taxon>
        <taxon>Flavobacteriaceae</taxon>
        <taxon>Croceitalea</taxon>
    </lineage>
</organism>
<accession>A0ABW5N1J7</accession>
<gene>
    <name evidence="1" type="ORF">ACFSQJ_17085</name>
</gene>